<dbReference type="SUPFAM" id="SSF103473">
    <property type="entry name" value="MFS general substrate transporter"/>
    <property type="match status" value="1"/>
</dbReference>
<proteinExistence type="predicted"/>
<dbReference type="GO" id="GO:0022857">
    <property type="term" value="F:transmembrane transporter activity"/>
    <property type="evidence" value="ECO:0007669"/>
    <property type="project" value="InterPro"/>
</dbReference>
<dbReference type="Pfam" id="PF07690">
    <property type="entry name" value="MFS_1"/>
    <property type="match status" value="1"/>
</dbReference>
<keyword evidence="2" id="KW-0813">Transport</keyword>
<keyword evidence="4 6" id="KW-1133">Transmembrane helix</keyword>
<feature type="domain" description="Major facilitator superfamily (MFS) profile" evidence="7">
    <location>
        <begin position="13"/>
        <end position="502"/>
    </location>
</feature>
<evidence type="ECO:0000259" key="7">
    <source>
        <dbReference type="PROSITE" id="PS50850"/>
    </source>
</evidence>
<dbReference type="AlphaFoldDB" id="A0A1I1A6V5"/>
<feature type="transmembrane region" description="Helical" evidence="6">
    <location>
        <begin position="235"/>
        <end position="253"/>
    </location>
</feature>
<evidence type="ECO:0000256" key="6">
    <source>
        <dbReference type="SAM" id="Phobius"/>
    </source>
</evidence>
<evidence type="ECO:0000256" key="5">
    <source>
        <dbReference type="ARBA" id="ARBA00023136"/>
    </source>
</evidence>
<protein>
    <submittedName>
        <fullName evidence="8">Major Facilitator Superfamily protein</fullName>
    </submittedName>
</protein>
<keyword evidence="3 6" id="KW-0812">Transmembrane</keyword>
<dbReference type="Gene3D" id="1.20.1250.20">
    <property type="entry name" value="MFS general substrate transporter like domains"/>
    <property type="match status" value="2"/>
</dbReference>
<dbReference type="GO" id="GO:0005886">
    <property type="term" value="C:plasma membrane"/>
    <property type="evidence" value="ECO:0007669"/>
    <property type="project" value="UniProtKB-SubCell"/>
</dbReference>
<keyword evidence="9" id="KW-1185">Reference proteome</keyword>
<reference evidence="9" key="1">
    <citation type="submission" date="2016-10" db="EMBL/GenBank/DDBJ databases">
        <authorList>
            <person name="Varghese N."/>
            <person name="Submissions S."/>
        </authorList>
    </citation>
    <scope>NUCLEOTIDE SEQUENCE [LARGE SCALE GENOMIC DNA]</scope>
    <source>
        <strain evidence="9">CGMCC 4.3568</strain>
    </source>
</reference>
<dbReference type="OrthoDB" id="3453194at2"/>
<feature type="transmembrane region" description="Helical" evidence="6">
    <location>
        <begin position="337"/>
        <end position="358"/>
    </location>
</feature>
<dbReference type="PANTHER" id="PTHR23501:SF191">
    <property type="entry name" value="VACUOLAR BASIC AMINO ACID TRANSPORTER 4"/>
    <property type="match status" value="1"/>
</dbReference>
<evidence type="ECO:0000313" key="8">
    <source>
        <dbReference type="EMBL" id="SFB33705.1"/>
    </source>
</evidence>
<feature type="transmembrane region" description="Helical" evidence="6">
    <location>
        <begin position="107"/>
        <end position="128"/>
    </location>
</feature>
<evidence type="ECO:0000256" key="3">
    <source>
        <dbReference type="ARBA" id="ARBA00022692"/>
    </source>
</evidence>
<feature type="transmembrane region" description="Helical" evidence="6">
    <location>
        <begin position="202"/>
        <end position="223"/>
    </location>
</feature>
<accession>A0A1I1A6V5</accession>
<evidence type="ECO:0000256" key="1">
    <source>
        <dbReference type="ARBA" id="ARBA00004429"/>
    </source>
</evidence>
<dbReference type="CDD" id="cd17321">
    <property type="entry name" value="MFS_MMR_MDR_like"/>
    <property type="match status" value="1"/>
</dbReference>
<evidence type="ECO:0000256" key="4">
    <source>
        <dbReference type="ARBA" id="ARBA00022989"/>
    </source>
</evidence>
<feature type="transmembrane region" description="Helical" evidence="6">
    <location>
        <begin position="52"/>
        <end position="70"/>
    </location>
</feature>
<feature type="transmembrane region" description="Helical" evidence="6">
    <location>
        <begin position="140"/>
        <end position="165"/>
    </location>
</feature>
<name>A0A1I1A6V5_9PSEU</name>
<feature type="transmembrane region" description="Helical" evidence="6">
    <location>
        <begin position="479"/>
        <end position="498"/>
    </location>
</feature>
<dbReference type="EMBL" id="FOKG01000008">
    <property type="protein sequence ID" value="SFB33705.1"/>
    <property type="molecule type" value="Genomic_DNA"/>
</dbReference>
<comment type="subcellular location">
    <subcellularLocation>
        <location evidence="1">Cell inner membrane</location>
        <topology evidence="1">Multi-pass membrane protein</topology>
    </subcellularLocation>
</comment>
<sequence length="503" mass="52169">MTVTATRRGRSVAIGAGGLAVLLGALDTYVVIGLLRQIIEDLQIPVNRLEQVTPIVTGYLLGYVAAMPLLGQASDRFGRKLLLQVCLGGFLAGSVITALSPDLLVLVIGRVVLGVASGALLPVTMALVADLWAEHRRATVLGGVGAAQELGSVLGPVYGIALAAVAGWRGVFWINVPLAVLAMIAVYWAVPSAGRREGERGKVDVVGGGLLAVVLGLVVIGLYNPAPRGQVLPSWGLPLLACAVIALVAFLLWERRASTTLIDTSDVRMRPFLAALGASAAAGAALMVTLVDVDLFAQTLLGRDDQGSVELLLRFLIALPVGAVLGGLLASRFGEHWVAFGGLLVAAAGYLLMSGWPLDVLAARHDLGLLSLPRLDTDLAIVGIGLGLVIAPLSAAVLKVVPADQHGIASAGVVVARMTGMLVGVAALSAWGLHRFHDMTADLQTPLPMLFPDKAAFDAALATYTESVRAALLTQYTEIFLITAVVCVAGAMTSLLITGRRGR</sequence>
<dbReference type="PANTHER" id="PTHR23501">
    <property type="entry name" value="MAJOR FACILITATOR SUPERFAMILY"/>
    <property type="match status" value="1"/>
</dbReference>
<dbReference type="InterPro" id="IPR011701">
    <property type="entry name" value="MFS"/>
</dbReference>
<feature type="transmembrane region" description="Helical" evidence="6">
    <location>
        <begin position="378"/>
        <end position="401"/>
    </location>
</feature>
<feature type="transmembrane region" description="Helical" evidence="6">
    <location>
        <begin position="408"/>
        <end position="433"/>
    </location>
</feature>
<dbReference type="Proteomes" id="UP000243799">
    <property type="component" value="Unassembled WGS sequence"/>
</dbReference>
<evidence type="ECO:0000313" key="9">
    <source>
        <dbReference type="Proteomes" id="UP000243799"/>
    </source>
</evidence>
<feature type="transmembrane region" description="Helical" evidence="6">
    <location>
        <begin position="311"/>
        <end position="330"/>
    </location>
</feature>
<dbReference type="STRING" id="490629.SAMN05216266_108241"/>
<feature type="transmembrane region" description="Helical" evidence="6">
    <location>
        <begin position="82"/>
        <end position="101"/>
    </location>
</feature>
<dbReference type="InterPro" id="IPR020846">
    <property type="entry name" value="MFS_dom"/>
</dbReference>
<dbReference type="PROSITE" id="PS50850">
    <property type="entry name" value="MFS"/>
    <property type="match status" value="1"/>
</dbReference>
<evidence type="ECO:0000256" key="2">
    <source>
        <dbReference type="ARBA" id="ARBA00022448"/>
    </source>
</evidence>
<organism evidence="8 9">
    <name type="scientific">Amycolatopsis marina</name>
    <dbReference type="NCBI Taxonomy" id="490629"/>
    <lineage>
        <taxon>Bacteria</taxon>
        <taxon>Bacillati</taxon>
        <taxon>Actinomycetota</taxon>
        <taxon>Actinomycetes</taxon>
        <taxon>Pseudonocardiales</taxon>
        <taxon>Pseudonocardiaceae</taxon>
        <taxon>Amycolatopsis</taxon>
    </lineage>
</organism>
<feature type="transmembrane region" description="Helical" evidence="6">
    <location>
        <begin position="12"/>
        <end position="32"/>
    </location>
</feature>
<feature type="transmembrane region" description="Helical" evidence="6">
    <location>
        <begin position="171"/>
        <end position="190"/>
    </location>
</feature>
<dbReference type="InterPro" id="IPR036259">
    <property type="entry name" value="MFS_trans_sf"/>
</dbReference>
<keyword evidence="5 6" id="KW-0472">Membrane</keyword>
<dbReference type="RefSeq" id="WP_091673945.1">
    <property type="nucleotide sequence ID" value="NZ_FOKG01000008.1"/>
</dbReference>
<gene>
    <name evidence="8" type="ORF">SAMN05216266_108241</name>
</gene>
<feature type="transmembrane region" description="Helical" evidence="6">
    <location>
        <begin position="273"/>
        <end position="291"/>
    </location>
</feature>